<dbReference type="Proteomes" id="UP001165960">
    <property type="component" value="Unassembled WGS sequence"/>
</dbReference>
<dbReference type="EMBL" id="QTSX02002442">
    <property type="protein sequence ID" value="KAJ9075506.1"/>
    <property type="molecule type" value="Genomic_DNA"/>
</dbReference>
<comment type="caution">
    <text evidence="1">The sequence shown here is derived from an EMBL/GenBank/DDBJ whole genome shotgun (WGS) entry which is preliminary data.</text>
</comment>
<evidence type="ECO:0000313" key="1">
    <source>
        <dbReference type="EMBL" id="KAJ9075506.1"/>
    </source>
</evidence>
<protein>
    <submittedName>
        <fullName evidence="1">Uncharacterized protein</fullName>
    </submittedName>
</protein>
<organism evidence="1 2">
    <name type="scientific">Entomophthora muscae</name>
    <dbReference type="NCBI Taxonomy" id="34485"/>
    <lineage>
        <taxon>Eukaryota</taxon>
        <taxon>Fungi</taxon>
        <taxon>Fungi incertae sedis</taxon>
        <taxon>Zoopagomycota</taxon>
        <taxon>Entomophthoromycotina</taxon>
        <taxon>Entomophthoromycetes</taxon>
        <taxon>Entomophthorales</taxon>
        <taxon>Entomophthoraceae</taxon>
        <taxon>Entomophthora</taxon>
    </lineage>
</organism>
<keyword evidence="2" id="KW-1185">Reference proteome</keyword>
<accession>A0ACC2TMC8</accession>
<proteinExistence type="predicted"/>
<evidence type="ECO:0000313" key="2">
    <source>
        <dbReference type="Proteomes" id="UP001165960"/>
    </source>
</evidence>
<name>A0ACC2TMC8_9FUNG</name>
<reference evidence="1" key="1">
    <citation type="submission" date="2022-04" db="EMBL/GenBank/DDBJ databases">
        <title>Genome of the entomopathogenic fungus Entomophthora muscae.</title>
        <authorList>
            <person name="Elya C."/>
            <person name="Lovett B.R."/>
            <person name="Lee E."/>
            <person name="Macias A.M."/>
            <person name="Hajek A.E."/>
            <person name="De Bivort B.L."/>
            <person name="Kasson M.T."/>
            <person name="De Fine Licht H.H."/>
            <person name="Stajich J.E."/>
        </authorList>
    </citation>
    <scope>NUCLEOTIDE SEQUENCE</scope>
    <source>
        <strain evidence="1">Berkeley</strain>
    </source>
</reference>
<gene>
    <name evidence="1" type="ORF">DSO57_1035421</name>
</gene>
<sequence>MGAQKENYSNGYDFAGMRDTNSYDAEESDTASEIEATNQIDASTFVPPLDLLDQYPAENPAIALYFAFNPPTTLSPQENTSQGEAFNTAYQRSNSVFETLPQPSQATLDFGRQLLPYFIRHIGSAQEVEQGNLTQIHVSSSMNLASASVEGSDSSGLSDFE</sequence>